<reference evidence="1" key="1">
    <citation type="submission" date="2018-05" db="EMBL/GenBank/DDBJ databases">
        <authorList>
            <person name="Lanie J.A."/>
            <person name="Ng W.-L."/>
            <person name="Kazmierczak K.M."/>
            <person name="Andrzejewski T.M."/>
            <person name="Davidsen T.M."/>
            <person name="Wayne K.J."/>
            <person name="Tettelin H."/>
            <person name="Glass J.I."/>
            <person name="Rusch D."/>
            <person name="Podicherti R."/>
            <person name="Tsui H.-C.T."/>
            <person name="Winkler M.E."/>
        </authorList>
    </citation>
    <scope>NUCLEOTIDE SEQUENCE</scope>
</reference>
<protein>
    <submittedName>
        <fullName evidence="1">Uncharacterized protein</fullName>
    </submittedName>
</protein>
<organism evidence="1">
    <name type="scientific">marine metagenome</name>
    <dbReference type="NCBI Taxonomy" id="408172"/>
    <lineage>
        <taxon>unclassified sequences</taxon>
        <taxon>metagenomes</taxon>
        <taxon>ecological metagenomes</taxon>
    </lineage>
</organism>
<dbReference type="AlphaFoldDB" id="A0A382AJS9"/>
<proteinExistence type="predicted"/>
<evidence type="ECO:0000313" key="1">
    <source>
        <dbReference type="EMBL" id="SVB01521.1"/>
    </source>
</evidence>
<name>A0A382AJS9_9ZZZZ</name>
<sequence length="98" mass="10559">MMKKEEKMIKIGDKLVFNYGTHFPARVGTVRSIVPSKYSKGGAFADVVLRKKLDDIGNSYAEITTADIGDIMSPGDSSINGSPIGVFIHKGKLGESLL</sequence>
<gene>
    <name evidence="1" type="ORF">METZ01_LOCUS154375</name>
</gene>
<dbReference type="EMBL" id="UINC01025619">
    <property type="protein sequence ID" value="SVB01521.1"/>
    <property type="molecule type" value="Genomic_DNA"/>
</dbReference>
<accession>A0A382AJS9</accession>